<dbReference type="PANTHER" id="PTHR11489">
    <property type="entry name" value="40S RIBOSOMAL PROTEIN SA"/>
    <property type="match status" value="1"/>
</dbReference>
<keyword evidence="2 5" id="KW-0689">Ribosomal protein</keyword>
<dbReference type="InterPro" id="IPR005707">
    <property type="entry name" value="Ribosomal_uS2_euk/arc"/>
</dbReference>
<evidence type="ECO:0000256" key="2">
    <source>
        <dbReference type="ARBA" id="ARBA00022980"/>
    </source>
</evidence>
<dbReference type="AlphaFoldDB" id="A0A9P6R6C7"/>
<gene>
    <name evidence="7" type="primary">RPS0_3</name>
    <name evidence="7" type="ORF">BGZ99_008683</name>
</gene>
<dbReference type="InterPro" id="IPR023591">
    <property type="entry name" value="Ribosomal_uS2_flav_dom_sf"/>
</dbReference>
<feature type="compositionally biased region" description="Low complexity" evidence="6">
    <location>
        <begin position="200"/>
        <end position="214"/>
    </location>
</feature>
<evidence type="ECO:0000256" key="5">
    <source>
        <dbReference type="RuleBase" id="RU003631"/>
    </source>
</evidence>
<dbReference type="Pfam" id="PF00318">
    <property type="entry name" value="Ribosomal_S2"/>
    <property type="match status" value="1"/>
</dbReference>
<protein>
    <recommendedName>
        <fullName evidence="4">Small ribosomal subunit protein uS2</fullName>
    </recommendedName>
</protein>
<evidence type="ECO:0000256" key="4">
    <source>
        <dbReference type="ARBA" id="ARBA00035256"/>
    </source>
</evidence>
<dbReference type="EMBL" id="JAAAIP010000688">
    <property type="protein sequence ID" value="KAG0313612.1"/>
    <property type="molecule type" value="Genomic_DNA"/>
</dbReference>
<dbReference type="PROSITE" id="PS00963">
    <property type="entry name" value="RIBOSOMAL_S2_2"/>
    <property type="match status" value="1"/>
</dbReference>
<accession>A0A9P6R6C7</accession>
<evidence type="ECO:0000313" key="7">
    <source>
        <dbReference type="EMBL" id="KAG0313612.1"/>
    </source>
</evidence>
<dbReference type="FunFam" id="3.40.50.10490:FF:000030">
    <property type="entry name" value="30S ribosomal protein S2"/>
    <property type="match status" value="1"/>
</dbReference>
<dbReference type="OrthoDB" id="414863at2759"/>
<dbReference type="GO" id="GO:0003735">
    <property type="term" value="F:structural constituent of ribosome"/>
    <property type="evidence" value="ECO:0007669"/>
    <property type="project" value="InterPro"/>
</dbReference>
<proteinExistence type="inferred from homology"/>
<keyword evidence="8" id="KW-1185">Reference proteome</keyword>
<dbReference type="InterPro" id="IPR018130">
    <property type="entry name" value="Ribosomal_uS2_CS"/>
</dbReference>
<evidence type="ECO:0000256" key="6">
    <source>
        <dbReference type="SAM" id="MobiDB-lite"/>
    </source>
</evidence>
<reference evidence="7" key="1">
    <citation type="journal article" date="2020" name="Fungal Divers.">
        <title>Resolving the Mortierellaceae phylogeny through synthesis of multi-gene phylogenetics and phylogenomics.</title>
        <authorList>
            <person name="Vandepol N."/>
            <person name="Liber J."/>
            <person name="Desiro A."/>
            <person name="Na H."/>
            <person name="Kennedy M."/>
            <person name="Barry K."/>
            <person name="Grigoriev I.V."/>
            <person name="Miller A.N."/>
            <person name="O'Donnell K."/>
            <person name="Stajich J.E."/>
            <person name="Bonito G."/>
        </authorList>
    </citation>
    <scope>NUCLEOTIDE SEQUENCE</scope>
    <source>
        <strain evidence="7">REB-010B</strain>
    </source>
</reference>
<dbReference type="NCBIfam" id="TIGR01012">
    <property type="entry name" value="uS2_euk_arch"/>
    <property type="match status" value="1"/>
</dbReference>
<feature type="region of interest" description="Disordered" evidence="6">
    <location>
        <begin position="167"/>
        <end position="222"/>
    </location>
</feature>
<evidence type="ECO:0000256" key="3">
    <source>
        <dbReference type="ARBA" id="ARBA00023274"/>
    </source>
</evidence>
<dbReference type="InterPro" id="IPR001865">
    <property type="entry name" value="Ribosomal_uS2"/>
</dbReference>
<dbReference type="GO" id="GO:0015935">
    <property type="term" value="C:small ribosomal subunit"/>
    <property type="evidence" value="ECO:0007669"/>
    <property type="project" value="InterPro"/>
</dbReference>
<name>A0A9P6R6C7_9FUNG</name>
<evidence type="ECO:0000256" key="1">
    <source>
        <dbReference type="ARBA" id="ARBA00006242"/>
    </source>
</evidence>
<comment type="caution">
    <text evidence="7">The sequence shown here is derived from an EMBL/GenBank/DDBJ whole genome shotgun (WGS) entry which is preliminary data.</text>
</comment>
<sequence>TWEKIVLAARIIVAIENPADICVISARPYGQRAALKFASNTGAQAIAGRFTPGTFTNYITRAFKEPRLIIVTDPLTDHQAIKEASYVNIPVIAFADTESPLKYVDVAIPTNNRSKHAIGLAYWLLAREVLRLRGTISRSAPWDIMVDMFFYRDPEEKAEEEAAAAAAEKASADVTGTWAPGEVNPAAEWTEGNAPAPGGDWAADSATADWSAEAPATDSWGA</sequence>
<keyword evidence="3 5" id="KW-0687">Ribonucleoprotein</keyword>
<organism evidence="7 8">
    <name type="scientific">Dissophora globulifera</name>
    <dbReference type="NCBI Taxonomy" id="979702"/>
    <lineage>
        <taxon>Eukaryota</taxon>
        <taxon>Fungi</taxon>
        <taxon>Fungi incertae sedis</taxon>
        <taxon>Mucoromycota</taxon>
        <taxon>Mortierellomycotina</taxon>
        <taxon>Mortierellomycetes</taxon>
        <taxon>Mortierellales</taxon>
        <taxon>Mortierellaceae</taxon>
        <taxon>Dissophora</taxon>
    </lineage>
</organism>
<dbReference type="SUPFAM" id="SSF52313">
    <property type="entry name" value="Ribosomal protein S2"/>
    <property type="match status" value="1"/>
</dbReference>
<feature type="non-terminal residue" evidence="7">
    <location>
        <position position="1"/>
    </location>
</feature>
<dbReference type="Gene3D" id="3.40.50.10490">
    <property type="entry name" value="Glucose-6-phosphate isomerase like protein, domain 1"/>
    <property type="match status" value="1"/>
</dbReference>
<dbReference type="Proteomes" id="UP000738325">
    <property type="component" value="Unassembled WGS sequence"/>
</dbReference>
<comment type="similarity">
    <text evidence="1 5">Belongs to the universal ribosomal protein uS2 family.</text>
</comment>
<evidence type="ECO:0000313" key="8">
    <source>
        <dbReference type="Proteomes" id="UP000738325"/>
    </source>
</evidence>
<dbReference type="PRINTS" id="PR00395">
    <property type="entry name" value="RIBOSOMALS2"/>
</dbReference>
<dbReference type="GO" id="GO:0006412">
    <property type="term" value="P:translation"/>
    <property type="evidence" value="ECO:0007669"/>
    <property type="project" value="InterPro"/>
</dbReference>